<protein>
    <submittedName>
        <fullName evidence="1">Sce7726 family protein</fullName>
    </submittedName>
</protein>
<dbReference type="Proteomes" id="UP001589836">
    <property type="component" value="Unassembled WGS sequence"/>
</dbReference>
<reference evidence="1 2" key="1">
    <citation type="submission" date="2024-09" db="EMBL/GenBank/DDBJ databases">
        <authorList>
            <person name="Sun Q."/>
            <person name="Mori K."/>
        </authorList>
    </citation>
    <scope>NUCLEOTIDE SEQUENCE [LARGE SCALE GENOMIC DNA]</scope>
    <source>
        <strain evidence="1 2">NCAIM B.02529</strain>
    </source>
</reference>
<dbReference type="EMBL" id="JBHLTP010000004">
    <property type="protein sequence ID" value="MFC0523284.1"/>
    <property type="molecule type" value="Genomic_DNA"/>
</dbReference>
<gene>
    <name evidence="1" type="ORF">ACFFGV_06775</name>
</gene>
<evidence type="ECO:0000313" key="2">
    <source>
        <dbReference type="Proteomes" id="UP001589836"/>
    </source>
</evidence>
<comment type="caution">
    <text evidence="1">The sequence shown here is derived from an EMBL/GenBank/DDBJ whole genome shotgun (WGS) entry which is preliminary data.</text>
</comment>
<dbReference type="NCBIfam" id="NF033832">
    <property type="entry name" value="sce7726_fam"/>
    <property type="match status" value="1"/>
</dbReference>
<keyword evidence="2" id="KW-1185">Reference proteome</keyword>
<name>A0ABV6LLK8_9BACI</name>
<evidence type="ECO:0000313" key="1">
    <source>
        <dbReference type="EMBL" id="MFC0523284.1"/>
    </source>
</evidence>
<sequence length="282" mass="33829">MSNNLLLNRLFTRNIFVDLINENDNTLFENCVERYVENYTSMSNKALISEIYNYLNKEYRNEYYYKNTLLNKLLLGRHSLNTTTALTEIPINKSKVDFVLINGKATAYEIKTDLDTFDRLNNQIEDYYKAFNHVCLVTSESNYPKAKRMFTDTKIGICVLTSRNTISTRQDPQEDNSKLEYDVMFKMLRKNEFESLLLTHFGELPVTTQFSYYTECFKWFTKIDKGTAYKYMLTQLKQRSLTEKEEYEKVPYELKFMVYFSKFRKNDYYKLNNFLNGEWREQ</sequence>
<proteinExistence type="predicted"/>
<dbReference type="InterPro" id="IPR047729">
    <property type="entry name" value="Sce7726-like"/>
</dbReference>
<accession>A0ABV6LLK8</accession>
<dbReference type="RefSeq" id="WP_377345898.1">
    <property type="nucleotide sequence ID" value="NZ_JBHLTP010000004.1"/>
</dbReference>
<organism evidence="1 2">
    <name type="scientific">Pontibacillus salicampi</name>
    <dbReference type="NCBI Taxonomy" id="1449801"/>
    <lineage>
        <taxon>Bacteria</taxon>
        <taxon>Bacillati</taxon>
        <taxon>Bacillota</taxon>
        <taxon>Bacilli</taxon>
        <taxon>Bacillales</taxon>
        <taxon>Bacillaceae</taxon>
        <taxon>Pontibacillus</taxon>
    </lineage>
</organism>